<feature type="signal peptide" evidence="2">
    <location>
        <begin position="1"/>
        <end position="21"/>
    </location>
</feature>
<evidence type="ECO:0000259" key="3">
    <source>
        <dbReference type="Pfam" id="PF23069"/>
    </source>
</evidence>
<keyword evidence="1" id="KW-0812">Transmembrane</keyword>
<accession>A0A210PNG5</accession>
<protein>
    <recommendedName>
        <fullName evidence="3">DUF7042 domain-containing protein</fullName>
    </recommendedName>
</protein>
<evidence type="ECO:0000256" key="1">
    <source>
        <dbReference type="SAM" id="Phobius"/>
    </source>
</evidence>
<keyword evidence="1" id="KW-1133">Transmembrane helix</keyword>
<feature type="domain" description="DUF7042" evidence="3">
    <location>
        <begin position="177"/>
        <end position="277"/>
    </location>
</feature>
<dbReference type="EMBL" id="NEDP02005574">
    <property type="protein sequence ID" value="OWF38049.1"/>
    <property type="molecule type" value="Genomic_DNA"/>
</dbReference>
<sequence length="525" mass="59489">MTIGRWIILLVYGKYVLHSDAVCTYPTDLRGDWYSSSNGILTFENSAIQGFISGATLIGTQNYTCEFDGTGDRYIAKATVQFFTTVSGDVYLCMNMVKESDSKYIVTYESEIDSTTNQREVVILSGTGNVATESTICNIVGSYPTGAHEIFVNKDSVEDAAVTCPAILQNTLDVVVSNKSCTRSQLDGQTDTTRLSFTYSDCAQETLFSSNGQFICLYSFTDGSFTYLNVLNNDSSIYEPTTYRFSCFVLEAQGRLVYVTQHPEVCQSGQTPYNVSSSGRILVLIDNDPDTDMSGQIAVGVIIGLVVISVLGFGVLSFIRWFIYGSRKRIEPVPDAESMKETARYYWKFLKKRLTEKAEPFDDILKIINFRKRRLQRKALLSKRDSFIMELEVHEETNEESEFSDIELTVPKSAIRRLPSMDRKKMVQWIDCSKSSVSYFRAKPIWQKDWESYRDPFNMQNINRADTPSTSAQSVRTVSALMDTGDISWYEPEKIEKGLLNTMWKRIFKLLPQLAKKKEPDYFGS</sequence>
<dbReference type="InterPro" id="IPR055470">
    <property type="entry name" value="DUF7042"/>
</dbReference>
<keyword evidence="1" id="KW-0472">Membrane</keyword>
<dbReference type="Proteomes" id="UP000242188">
    <property type="component" value="Unassembled WGS sequence"/>
</dbReference>
<feature type="transmembrane region" description="Helical" evidence="1">
    <location>
        <begin position="297"/>
        <end position="319"/>
    </location>
</feature>
<evidence type="ECO:0000256" key="2">
    <source>
        <dbReference type="SAM" id="SignalP"/>
    </source>
</evidence>
<organism evidence="4 5">
    <name type="scientific">Mizuhopecten yessoensis</name>
    <name type="common">Japanese scallop</name>
    <name type="synonym">Patinopecten yessoensis</name>
    <dbReference type="NCBI Taxonomy" id="6573"/>
    <lineage>
        <taxon>Eukaryota</taxon>
        <taxon>Metazoa</taxon>
        <taxon>Spiralia</taxon>
        <taxon>Lophotrochozoa</taxon>
        <taxon>Mollusca</taxon>
        <taxon>Bivalvia</taxon>
        <taxon>Autobranchia</taxon>
        <taxon>Pteriomorphia</taxon>
        <taxon>Pectinida</taxon>
        <taxon>Pectinoidea</taxon>
        <taxon>Pectinidae</taxon>
        <taxon>Mizuhopecten</taxon>
    </lineage>
</organism>
<comment type="caution">
    <text evidence="4">The sequence shown here is derived from an EMBL/GenBank/DDBJ whole genome shotgun (WGS) entry which is preliminary data.</text>
</comment>
<evidence type="ECO:0000313" key="4">
    <source>
        <dbReference type="EMBL" id="OWF38049.1"/>
    </source>
</evidence>
<dbReference type="OrthoDB" id="6123928at2759"/>
<keyword evidence="2" id="KW-0732">Signal</keyword>
<keyword evidence="5" id="KW-1185">Reference proteome</keyword>
<evidence type="ECO:0000313" key="5">
    <source>
        <dbReference type="Proteomes" id="UP000242188"/>
    </source>
</evidence>
<dbReference type="AlphaFoldDB" id="A0A210PNG5"/>
<gene>
    <name evidence="4" type="ORF">KP79_PYT12803</name>
</gene>
<proteinExistence type="predicted"/>
<feature type="chain" id="PRO_5013120758" description="DUF7042 domain-containing protein" evidence="2">
    <location>
        <begin position="22"/>
        <end position="525"/>
    </location>
</feature>
<reference evidence="4 5" key="1">
    <citation type="journal article" date="2017" name="Nat. Ecol. Evol.">
        <title>Scallop genome provides insights into evolution of bilaterian karyotype and development.</title>
        <authorList>
            <person name="Wang S."/>
            <person name="Zhang J."/>
            <person name="Jiao W."/>
            <person name="Li J."/>
            <person name="Xun X."/>
            <person name="Sun Y."/>
            <person name="Guo X."/>
            <person name="Huan P."/>
            <person name="Dong B."/>
            <person name="Zhang L."/>
            <person name="Hu X."/>
            <person name="Sun X."/>
            <person name="Wang J."/>
            <person name="Zhao C."/>
            <person name="Wang Y."/>
            <person name="Wang D."/>
            <person name="Huang X."/>
            <person name="Wang R."/>
            <person name="Lv J."/>
            <person name="Li Y."/>
            <person name="Zhang Z."/>
            <person name="Liu B."/>
            <person name="Lu W."/>
            <person name="Hui Y."/>
            <person name="Liang J."/>
            <person name="Zhou Z."/>
            <person name="Hou R."/>
            <person name="Li X."/>
            <person name="Liu Y."/>
            <person name="Li H."/>
            <person name="Ning X."/>
            <person name="Lin Y."/>
            <person name="Zhao L."/>
            <person name="Xing Q."/>
            <person name="Dou J."/>
            <person name="Li Y."/>
            <person name="Mao J."/>
            <person name="Guo H."/>
            <person name="Dou H."/>
            <person name="Li T."/>
            <person name="Mu C."/>
            <person name="Jiang W."/>
            <person name="Fu Q."/>
            <person name="Fu X."/>
            <person name="Miao Y."/>
            <person name="Liu J."/>
            <person name="Yu Q."/>
            <person name="Li R."/>
            <person name="Liao H."/>
            <person name="Li X."/>
            <person name="Kong Y."/>
            <person name="Jiang Z."/>
            <person name="Chourrout D."/>
            <person name="Li R."/>
            <person name="Bao Z."/>
        </authorList>
    </citation>
    <scope>NUCLEOTIDE SEQUENCE [LARGE SCALE GENOMIC DNA]</scope>
    <source>
        <strain evidence="4 5">PY_sf001</strain>
    </source>
</reference>
<name>A0A210PNG5_MIZYE</name>
<dbReference type="Pfam" id="PF23069">
    <property type="entry name" value="DUF7042"/>
    <property type="match status" value="1"/>
</dbReference>